<evidence type="ECO:0000313" key="8">
    <source>
        <dbReference type="Proteomes" id="UP000187181"/>
    </source>
</evidence>
<dbReference type="OrthoDB" id="9808135at2"/>
<dbReference type="InterPro" id="IPR023171">
    <property type="entry name" value="Na/H_antiporter_dom_sf"/>
</dbReference>
<dbReference type="STRING" id="1317125.SAMN05444128_0914"/>
<dbReference type="Pfam" id="PF06965">
    <property type="entry name" value="Na_H_antiport_1"/>
    <property type="match status" value="1"/>
</dbReference>
<dbReference type="PANTHER" id="PTHR30341">
    <property type="entry name" value="SODIUM ION/PROTON ANTIPORTER NHAA-RELATED"/>
    <property type="match status" value="1"/>
</dbReference>
<keyword evidence="2 6" id="KW-1003">Cell membrane</keyword>
<dbReference type="GO" id="GO:0006885">
    <property type="term" value="P:regulation of pH"/>
    <property type="evidence" value="ECO:0007669"/>
    <property type="project" value="InterPro"/>
</dbReference>
<accession>A0A1R3WSD8</accession>
<sequence>MAAKPTLVNRIVYSFELFQQVLSRGGTLTIVVALLALSWLNSPWGTAWLYLWENPLTIKFGTYGFARPIGFWVQQVLLALFYLALGLELKRAFRVGELKERHDKLFAMAAALGGILVPAALYLYLAPSAAQPGWSTVATADAAAVLALLALASNYLPLSLRVFVSATAIMQGIASLLLSVILYASIQNLLALSVATGVFGLLVVLRALRNRTMWLYLLSGLVMLVSFLLAGVQGAVAGVMLALVIPIYSRVNEEDFVTATDTVMGQLHALRMMKRPEPGEVMEEDFQAAAHTLRTNCTKALSPLRRLQQRLLPWAAYLALPLFALAFVPFAYNSFAWRDLLGPVPLGIFLALVLGKPIGMLLFAWLASLTGIARIPASVGWGQLTGGMLLLGAGFMLSLFQAQLAFTNEEQLTLVKISIYAASAVAALLGLLVLAVAGTKKELTNT</sequence>
<reference evidence="8" key="1">
    <citation type="submission" date="2017-01" db="EMBL/GenBank/DDBJ databases">
        <authorList>
            <person name="Varghese N."/>
            <person name="Submissions S."/>
        </authorList>
    </citation>
    <scope>NUCLEOTIDE SEQUENCE [LARGE SCALE GENOMIC DNA]</scope>
    <source>
        <strain evidence="8">LP100</strain>
    </source>
</reference>
<name>A0A1R3WSD8_9BACT</name>
<feature type="transmembrane region" description="Helical" evidence="6">
    <location>
        <begin position="189"/>
        <end position="208"/>
    </location>
</feature>
<dbReference type="GO" id="GO:0005886">
    <property type="term" value="C:plasma membrane"/>
    <property type="evidence" value="ECO:0007669"/>
    <property type="project" value="UniProtKB-SubCell"/>
</dbReference>
<keyword evidence="3 6" id="KW-0812">Transmembrane</keyword>
<feature type="transmembrane region" description="Helical" evidence="6">
    <location>
        <begin position="387"/>
        <end position="406"/>
    </location>
</feature>
<keyword evidence="6" id="KW-0406">Ion transport</keyword>
<feature type="transmembrane region" description="Helical" evidence="6">
    <location>
        <begin position="60"/>
        <end position="85"/>
    </location>
</feature>
<dbReference type="PANTHER" id="PTHR30341:SF0">
    <property type="entry name" value="NA(+)_H(+) ANTIPORTER NHAA"/>
    <property type="match status" value="1"/>
</dbReference>
<feature type="transmembrane region" description="Helical" evidence="6">
    <location>
        <begin position="21"/>
        <end position="40"/>
    </location>
</feature>
<evidence type="ECO:0000256" key="3">
    <source>
        <dbReference type="ARBA" id="ARBA00022692"/>
    </source>
</evidence>
<feature type="transmembrane region" description="Helical" evidence="6">
    <location>
        <begin position="344"/>
        <end position="367"/>
    </location>
</feature>
<evidence type="ECO:0000256" key="2">
    <source>
        <dbReference type="ARBA" id="ARBA00022475"/>
    </source>
</evidence>
<comment type="catalytic activity">
    <reaction evidence="6">
        <text>Na(+)(in) + 2 H(+)(out) = Na(+)(out) + 2 H(+)(in)</text>
        <dbReference type="Rhea" id="RHEA:29251"/>
        <dbReference type="ChEBI" id="CHEBI:15378"/>
        <dbReference type="ChEBI" id="CHEBI:29101"/>
    </reaction>
</comment>
<feature type="transmembrane region" description="Helical" evidence="6">
    <location>
        <begin position="163"/>
        <end position="183"/>
    </location>
</feature>
<gene>
    <name evidence="6" type="primary">nhaA</name>
    <name evidence="7" type="ORF">SAMN05444128_0914</name>
</gene>
<feature type="transmembrane region" description="Helical" evidence="6">
    <location>
        <begin position="215"/>
        <end position="248"/>
    </location>
</feature>
<dbReference type="GO" id="GO:0015385">
    <property type="term" value="F:sodium:proton antiporter activity"/>
    <property type="evidence" value="ECO:0007669"/>
    <property type="project" value="TreeGrafter"/>
</dbReference>
<evidence type="ECO:0000256" key="5">
    <source>
        <dbReference type="ARBA" id="ARBA00023136"/>
    </source>
</evidence>
<evidence type="ECO:0000256" key="1">
    <source>
        <dbReference type="ARBA" id="ARBA00004429"/>
    </source>
</evidence>
<keyword evidence="6" id="KW-0050">Antiport</keyword>
<evidence type="ECO:0000313" key="7">
    <source>
        <dbReference type="EMBL" id="SIT80896.1"/>
    </source>
</evidence>
<feature type="transmembrane region" description="Helical" evidence="6">
    <location>
        <begin position="418"/>
        <end position="437"/>
    </location>
</feature>
<comment type="subcellular location">
    <subcellularLocation>
        <location evidence="1">Cell inner membrane</location>
        <topology evidence="1">Multi-pass membrane protein</topology>
    </subcellularLocation>
    <subcellularLocation>
        <location evidence="6">Cell membrane</location>
        <topology evidence="6">Multi-pass membrane protein</topology>
    </subcellularLocation>
</comment>
<dbReference type="Gene3D" id="1.20.1530.10">
    <property type="entry name" value="Na+/H+ antiporter like domain"/>
    <property type="match status" value="1"/>
</dbReference>
<comment type="similarity">
    <text evidence="6">Belongs to the NhaA Na(+)/H(+) (TC 2.A.33) antiporter family.</text>
</comment>
<keyword evidence="6" id="KW-0915">Sodium</keyword>
<dbReference type="EMBL" id="FTPP01000001">
    <property type="protein sequence ID" value="SIT80896.1"/>
    <property type="molecule type" value="Genomic_DNA"/>
</dbReference>
<dbReference type="AlphaFoldDB" id="A0A1R3WSD8"/>
<dbReference type="HAMAP" id="MF_01844">
    <property type="entry name" value="NhaA"/>
    <property type="match status" value="1"/>
</dbReference>
<keyword evidence="6" id="KW-0739">Sodium transport</keyword>
<dbReference type="Proteomes" id="UP000187181">
    <property type="component" value="Unassembled WGS sequence"/>
</dbReference>
<keyword evidence="4 6" id="KW-1133">Transmembrane helix</keyword>
<protein>
    <recommendedName>
        <fullName evidence="6">Na(+)/H(+) antiporter NhaA</fullName>
    </recommendedName>
    <alternativeName>
        <fullName evidence="6">Sodium/proton antiporter NhaA</fullName>
    </alternativeName>
</protein>
<dbReference type="InterPro" id="IPR004670">
    <property type="entry name" value="NhaA"/>
</dbReference>
<feature type="transmembrane region" description="Helical" evidence="6">
    <location>
        <begin position="311"/>
        <end position="332"/>
    </location>
</feature>
<evidence type="ECO:0000256" key="6">
    <source>
        <dbReference type="HAMAP-Rule" id="MF_01844"/>
    </source>
</evidence>
<proteinExistence type="inferred from homology"/>
<evidence type="ECO:0000256" key="4">
    <source>
        <dbReference type="ARBA" id="ARBA00022989"/>
    </source>
</evidence>
<feature type="transmembrane region" description="Helical" evidence="6">
    <location>
        <begin position="105"/>
        <end position="125"/>
    </location>
</feature>
<dbReference type="RefSeq" id="WP_076666281.1">
    <property type="nucleotide sequence ID" value="NZ_FTPP01000001.1"/>
</dbReference>
<keyword evidence="6" id="KW-0813">Transport</keyword>
<comment type="function">
    <text evidence="6">Na(+)/H(+) antiporter that extrudes sodium in exchange for external protons.</text>
</comment>
<keyword evidence="5 6" id="KW-0472">Membrane</keyword>
<organism evidence="7 8">
    <name type="scientific">Pontibacter indicus</name>
    <dbReference type="NCBI Taxonomy" id="1317125"/>
    <lineage>
        <taxon>Bacteria</taxon>
        <taxon>Pseudomonadati</taxon>
        <taxon>Bacteroidota</taxon>
        <taxon>Cytophagia</taxon>
        <taxon>Cytophagales</taxon>
        <taxon>Hymenobacteraceae</taxon>
        <taxon>Pontibacter</taxon>
    </lineage>
</organism>
<keyword evidence="8" id="KW-1185">Reference proteome</keyword>